<name>A0AAQ3QB32_9LILI</name>
<evidence type="ECO:0000256" key="11">
    <source>
        <dbReference type="SAM" id="MobiDB-lite"/>
    </source>
</evidence>
<dbReference type="GO" id="GO:0008097">
    <property type="term" value="F:5S rRNA binding"/>
    <property type="evidence" value="ECO:0007669"/>
    <property type="project" value="InterPro"/>
</dbReference>
<comment type="caution">
    <text evidence="10">Lacks conserved residue(s) required for the propagation of feature annotation.</text>
</comment>
<evidence type="ECO:0000256" key="4">
    <source>
        <dbReference type="ARBA" id="ARBA00022475"/>
    </source>
</evidence>
<feature type="domain" description="Casparian strip membrane protein" evidence="12">
    <location>
        <begin position="297"/>
        <end position="430"/>
    </location>
</feature>
<dbReference type="GO" id="GO:0003735">
    <property type="term" value="F:structural constituent of ribosome"/>
    <property type="evidence" value="ECO:0007669"/>
    <property type="project" value="InterPro"/>
</dbReference>
<feature type="transmembrane region" description="Helical" evidence="10">
    <location>
        <begin position="337"/>
        <end position="357"/>
    </location>
</feature>
<dbReference type="AlphaFoldDB" id="A0AAQ3QB32"/>
<keyword evidence="8 10" id="KW-0472">Membrane</keyword>
<comment type="similarity">
    <text evidence="2">Belongs to the universal ribosomal protein uL18 family.</text>
</comment>
<dbReference type="CDD" id="cd00432">
    <property type="entry name" value="Ribosomal_L18_L5e"/>
    <property type="match status" value="1"/>
</dbReference>
<keyword evidence="7 10" id="KW-1133">Transmembrane helix</keyword>
<accession>A0AAQ3QB32</accession>
<evidence type="ECO:0000256" key="8">
    <source>
        <dbReference type="ARBA" id="ARBA00023136"/>
    </source>
</evidence>
<comment type="similarity">
    <text evidence="3 10">Belongs to the Casparian strip membrane proteins (CASP) family.</text>
</comment>
<dbReference type="PRINTS" id="PR00058">
    <property type="entry name" value="RIBOSOMALL5"/>
</dbReference>
<evidence type="ECO:0000256" key="7">
    <source>
        <dbReference type="ARBA" id="ARBA00022989"/>
    </source>
</evidence>
<keyword evidence="4 10" id="KW-1003">Cell membrane</keyword>
<evidence type="ECO:0000256" key="5">
    <source>
        <dbReference type="ARBA" id="ARBA00022692"/>
    </source>
</evidence>
<gene>
    <name evidence="13" type="ORF">Cni_G11691</name>
</gene>
<dbReference type="GO" id="GO:0006412">
    <property type="term" value="P:translation"/>
    <property type="evidence" value="ECO:0007669"/>
    <property type="project" value="InterPro"/>
</dbReference>
<dbReference type="PANTHER" id="PTHR23410">
    <property type="entry name" value="RIBOSOMAL PROTEIN L5-RELATED"/>
    <property type="match status" value="1"/>
</dbReference>
<dbReference type="GO" id="GO:0022625">
    <property type="term" value="C:cytosolic large ribosomal subunit"/>
    <property type="evidence" value="ECO:0007669"/>
    <property type="project" value="TreeGrafter"/>
</dbReference>
<keyword evidence="5 10" id="KW-0812">Transmembrane</keyword>
<reference evidence="13 14" key="1">
    <citation type="submission" date="2023-10" db="EMBL/GenBank/DDBJ databases">
        <title>Chromosome-scale genome assembly provides insights into flower coloration mechanisms of Canna indica.</title>
        <authorList>
            <person name="Li C."/>
        </authorList>
    </citation>
    <scope>NUCLEOTIDE SEQUENCE [LARGE SCALE GENOMIC DNA]</scope>
    <source>
        <tissue evidence="13">Flower</tissue>
    </source>
</reference>
<keyword evidence="9" id="KW-0687">Ribonucleoprotein</keyword>
<evidence type="ECO:0000313" key="14">
    <source>
        <dbReference type="Proteomes" id="UP001327560"/>
    </source>
</evidence>
<dbReference type="Pfam" id="PF04535">
    <property type="entry name" value="CASP_dom"/>
    <property type="match status" value="1"/>
</dbReference>
<dbReference type="Pfam" id="PF17144">
    <property type="entry name" value="Ribosomal_L5e"/>
    <property type="match status" value="1"/>
</dbReference>
<dbReference type="PANTHER" id="PTHR23410:SF12">
    <property type="entry name" value="LARGE RIBOSOMAL SUBUNIT PROTEIN UL18"/>
    <property type="match status" value="1"/>
</dbReference>
<dbReference type="InterPro" id="IPR057268">
    <property type="entry name" value="Ribosomal_L18"/>
</dbReference>
<protein>
    <recommendedName>
        <fullName evidence="10">CASP-like protein</fullName>
    </recommendedName>
</protein>
<evidence type="ECO:0000256" key="10">
    <source>
        <dbReference type="RuleBase" id="RU361233"/>
    </source>
</evidence>
<dbReference type="InterPro" id="IPR006702">
    <property type="entry name" value="CASP_dom"/>
</dbReference>
<organism evidence="13 14">
    <name type="scientific">Canna indica</name>
    <name type="common">Indian-shot</name>
    <dbReference type="NCBI Taxonomy" id="4628"/>
    <lineage>
        <taxon>Eukaryota</taxon>
        <taxon>Viridiplantae</taxon>
        <taxon>Streptophyta</taxon>
        <taxon>Embryophyta</taxon>
        <taxon>Tracheophyta</taxon>
        <taxon>Spermatophyta</taxon>
        <taxon>Magnoliopsida</taxon>
        <taxon>Liliopsida</taxon>
        <taxon>Zingiberales</taxon>
        <taxon>Cannaceae</taxon>
        <taxon>Canna</taxon>
    </lineage>
</organism>
<dbReference type="GO" id="GO:0005886">
    <property type="term" value="C:plasma membrane"/>
    <property type="evidence" value="ECO:0007669"/>
    <property type="project" value="UniProtKB-SubCell"/>
</dbReference>
<evidence type="ECO:0000256" key="2">
    <source>
        <dbReference type="ARBA" id="ARBA00007116"/>
    </source>
</evidence>
<feature type="transmembrane region" description="Helical" evidence="10">
    <location>
        <begin position="302"/>
        <end position="321"/>
    </location>
</feature>
<evidence type="ECO:0000256" key="6">
    <source>
        <dbReference type="ARBA" id="ARBA00022980"/>
    </source>
</evidence>
<dbReference type="GO" id="GO:0000027">
    <property type="term" value="P:ribosomal large subunit assembly"/>
    <property type="evidence" value="ECO:0007669"/>
    <property type="project" value="TreeGrafter"/>
</dbReference>
<dbReference type="Gene3D" id="3.30.420.100">
    <property type="match status" value="1"/>
</dbReference>
<dbReference type="InterPro" id="IPR005485">
    <property type="entry name" value="Rbsml_uL18_euk_arch"/>
</dbReference>
<proteinExistence type="inferred from homology"/>
<comment type="subcellular location">
    <subcellularLocation>
        <location evidence="1 10">Cell membrane</location>
        <topology evidence="1 10">Multi-pass membrane protein</topology>
    </subcellularLocation>
</comment>
<feature type="region of interest" description="Disordered" evidence="11">
    <location>
        <begin position="215"/>
        <end position="235"/>
    </location>
</feature>
<evidence type="ECO:0000313" key="13">
    <source>
        <dbReference type="EMBL" id="WOL02971.1"/>
    </source>
</evidence>
<dbReference type="SUPFAM" id="SSF53137">
    <property type="entry name" value="Translational machinery components"/>
    <property type="match status" value="1"/>
</dbReference>
<dbReference type="Proteomes" id="UP001327560">
    <property type="component" value="Chromosome 4"/>
</dbReference>
<keyword evidence="6 13" id="KW-0689">Ribosomal protein</keyword>
<dbReference type="EMBL" id="CP136893">
    <property type="protein sequence ID" value="WOL02971.1"/>
    <property type="molecule type" value="Genomic_DNA"/>
</dbReference>
<keyword evidence="14" id="KW-1185">Reference proteome</keyword>
<comment type="subunit">
    <text evidence="10">Homodimer and heterodimers.</text>
</comment>
<evidence type="ECO:0000259" key="12">
    <source>
        <dbReference type="Pfam" id="PF04535"/>
    </source>
</evidence>
<evidence type="ECO:0000256" key="3">
    <source>
        <dbReference type="ARBA" id="ARBA00007651"/>
    </source>
</evidence>
<evidence type="ECO:0000256" key="1">
    <source>
        <dbReference type="ARBA" id="ARBA00004651"/>
    </source>
</evidence>
<feature type="transmembrane region" description="Helical" evidence="10">
    <location>
        <begin position="419"/>
        <end position="443"/>
    </location>
</feature>
<sequence length="447" mass="49785">MAFVKSQKSKAYFKRYQVKYKRRRDGKTDYRARIRLINQDKNKYNTPKYRFVVRFSNTDIVAQIISASIAGDLVLASAYAHELPHYGLEVGLTNYAAAYCTGLLLARRVLKMLEMDEEYQGNVEATGEDFSVEPAESRRPFRALLDVGLVRTTTGNRVFGALKFHLKGLLGPNAQLGSFRGKAEEFTEFFVSLHIVILEIQMATQSIHIRSPLQEADVSSLPPPPKNTPDLPASNLPVSMVSRDDLSTVVAKTDAGATAPGEWYSWNGQRETTPVDAAIGSRVVTGIVRRGRHDEVVQRTAVGARLAAAALCLVTFSVLTADKEKGWALDSYNRYKQFRYCVSVNVIGFIYSGFQLYAQVHHMVSEKHIIRRPMGDYFDFAMDQILAYLLISSSSSATARTDDWVSNWGRDTFPNMATGSVAVSFLAFLAFALSALISAHNLFSRSL</sequence>
<evidence type="ECO:0000256" key="9">
    <source>
        <dbReference type="ARBA" id="ARBA00023274"/>
    </source>
</evidence>